<evidence type="ECO:0000259" key="1">
    <source>
        <dbReference type="Pfam" id="PF12973"/>
    </source>
</evidence>
<dbReference type="RefSeq" id="WP_146856146.1">
    <property type="nucleotide sequence ID" value="NZ_BKAG01000090.1"/>
</dbReference>
<gene>
    <name evidence="2" type="ORF">BGE01nite_56450</name>
</gene>
<dbReference type="Gene3D" id="2.60.120.10">
    <property type="entry name" value="Jelly Rolls"/>
    <property type="match status" value="1"/>
</dbReference>
<keyword evidence="3" id="KW-1185">Reference proteome</keyword>
<dbReference type="EMBL" id="BKAG01000090">
    <property type="protein sequence ID" value="GEP46354.1"/>
    <property type="molecule type" value="Genomic_DNA"/>
</dbReference>
<dbReference type="Proteomes" id="UP000321577">
    <property type="component" value="Unassembled WGS sequence"/>
</dbReference>
<dbReference type="InterPro" id="IPR041916">
    <property type="entry name" value="Anti_sigma_zinc_sf"/>
</dbReference>
<dbReference type="InterPro" id="IPR025979">
    <property type="entry name" value="ChrR-like_cupin_dom"/>
</dbReference>
<comment type="caution">
    <text evidence="2">The sequence shown here is derived from an EMBL/GenBank/DDBJ whole genome shotgun (WGS) entry which is preliminary data.</text>
</comment>
<organism evidence="2 3">
    <name type="scientific">Brevifollis gellanilyticus</name>
    <dbReference type="NCBI Taxonomy" id="748831"/>
    <lineage>
        <taxon>Bacteria</taxon>
        <taxon>Pseudomonadati</taxon>
        <taxon>Verrucomicrobiota</taxon>
        <taxon>Verrucomicrobiia</taxon>
        <taxon>Verrucomicrobiales</taxon>
        <taxon>Verrucomicrobiaceae</taxon>
    </lineage>
</organism>
<dbReference type="SUPFAM" id="SSF51182">
    <property type="entry name" value="RmlC-like cupins"/>
    <property type="match status" value="1"/>
</dbReference>
<evidence type="ECO:0000313" key="3">
    <source>
        <dbReference type="Proteomes" id="UP000321577"/>
    </source>
</evidence>
<feature type="domain" description="ChrR-like cupin" evidence="1">
    <location>
        <begin position="126"/>
        <end position="217"/>
    </location>
</feature>
<reference evidence="2 3" key="1">
    <citation type="submission" date="2019-07" db="EMBL/GenBank/DDBJ databases">
        <title>Whole genome shotgun sequence of Brevifollis gellanilyticus NBRC 108608.</title>
        <authorList>
            <person name="Hosoyama A."/>
            <person name="Uohara A."/>
            <person name="Ohji S."/>
            <person name="Ichikawa N."/>
        </authorList>
    </citation>
    <scope>NUCLEOTIDE SEQUENCE [LARGE SCALE GENOMIC DNA]</scope>
    <source>
        <strain evidence="2 3">NBRC 108608</strain>
    </source>
</reference>
<accession>A0A512MHZ8</accession>
<dbReference type="InterPro" id="IPR011051">
    <property type="entry name" value="RmlC_Cupin_sf"/>
</dbReference>
<name>A0A512MHZ8_9BACT</name>
<dbReference type="Pfam" id="PF12973">
    <property type="entry name" value="Cupin_7"/>
    <property type="match status" value="1"/>
</dbReference>
<proteinExistence type="predicted"/>
<sequence length="236" mass="25418">MICKTLEQLALGNALGTLTAEEQAQFERLLAAYPTQKAEAAAYIDTAAMMALAASPPVAPPAHLKARVLANLPKQDCSDPPAKGTASHTKTLSAWLKSRYFGLLRPLLTLPDDVKTQLEGAGKEPEFIDPEELPWNHTGVPGLRKKLLRDEETLRIEILRLEAGASIPAHDHPGMEALYVLSGHLQTQGRLLAPGDFLHFAPGTHHDEAFSMDGCHALAILSKPPPPAKAARLQTA</sequence>
<evidence type="ECO:0000313" key="2">
    <source>
        <dbReference type="EMBL" id="GEP46354.1"/>
    </source>
</evidence>
<protein>
    <recommendedName>
        <fullName evidence="1">ChrR-like cupin domain-containing protein</fullName>
    </recommendedName>
</protein>
<dbReference type="Gene3D" id="1.10.10.1320">
    <property type="entry name" value="Anti-sigma factor, zinc-finger domain"/>
    <property type="match status" value="1"/>
</dbReference>
<dbReference type="InterPro" id="IPR014710">
    <property type="entry name" value="RmlC-like_jellyroll"/>
</dbReference>
<dbReference type="AlphaFoldDB" id="A0A512MHZ8"/>
<dbReference type="OrthoDB" id="2620172at2"/>